<reference evidence="1" key="1">
    <citation type="journal article" date="2020" name="Nature">
        <title>Giant virus diversity and host interactions through global metagenomics.</title>
        <authorList>
            <person name="Schulz F."/>
            <person name="Roux S."/>
            <person name="Paez-Espino D."/>
            <person name="Jungbluth S."/>
            <person name="Walsh D.A."/>
            <person name="Denef V.J."/>
            <person name="McMahon K.D."/>
            <person name="Konstantinidis K.T."/>
            <person name="Eloe-Fadrosh E.A."/>
            <person name="Kyrpides N.C."/>
            <person name="Woyke T."/>
        </authorList>
    </citation>
    <scope>NUCLEOTIDE SEQUENCE</scope>
    <source>
        <strain evidence="1">GVMAG-M-3300009180-1</strain>
    </source>
</reference>
<sequence>MKYTKDSENLQSFVNDNFKGIYVEPLNQSKLLEVYQHMNVANTAFKTARIERNTQIVSDIDYAPTELMPHIRKCRHVQSIQFRLKRRHVILTIHSMKPLSSIRNYVKCVFTWLHLASNYACSKCSRSLNINLYLTDHTKTLPRFGSVIGRSNVNTAYTTPCAESTDICIFREEEWFKVFIHESFHCLGLDFSGMQNINADALIGAIFKVNADIRLFETYCETWAEIIHSMFLTFFSTKIKNNYGIMAGKLDRILETEARFSLFQCVKVLDFNNMKYTDLFMESKRRLYREDTHVLSYYIIKSLLLFNKNEFIDWCSQNNKVLLDFNKTSHNVDKFCDLIRSLSIDKDFILSAQRMEPWFIYNKLSNTLARKTLRMTAFELEN</sequence>
<protein>
    <submittedName>
        <fullName evidence="1">Uncharacterized protein</fullName>
    </submittedName>
</protein>
<dbReference type="AlphaFoldDB" id="A0A6C0F750"/>
<name>A0A6C0F750_9ZZZZ</name>
<dbReference type="EMBL" id="MN739011">
    <property type="protein sequence ID" value="QHT34985.1"/>
    <property type="molecule type" value="Genomic_DNA"/>
</dbReference>
<accession>A0A6C0F750</accession>
<organism evidence="1">
    <name type="scientific">viral metagenome</name>
    <dbReference type="NCBI Taxonomy" id="1070528"/>
    <lineage>
        <taxon>unclassified sequences</taxon>
        <taxon>metagenomes</taxon>
        <taxon>organismal metagenomes</taxon>
    </lineage>
</organism>
<evidence type="ECO:0000313" key="1">
    <source>
        <dbReference type="EMBL" id="QHT34985.1"/>
    </source>
</evidence>
<proteinExistence type="predicted"/>